<comment type="caution">
    <text evidence="2">The sequence shown here is derived from an EMBL/GenBank/DDBJ whole genome shotgun (WGS) entry which is preliminary data.</text>
</comment>
<evidence type="ECO:0000256" key="1">
    <source>
        <dbReference type="SAM" id="MobiDB-lite"/>
    </source>
</evidence>
<dbReference type="Proteomes" id="UP001283361">
    <property type="component" value="Unassembled WGS sequence"/>
</dbReference>
<accession>A0AAE1E714</accession>
<evidence type="ECO:0000313" key="3">
    <source>
        <dbReference type="Proteomes" id="UP001283361"/>
    </source>
</evidence>
<name>A0AAE1E714_9GAST</name>
<keyword evidence="3" id="KW-1185">Reference proteome</keyword>
<dbReference type="EMBL" id="JAWDGP010001077">
    <property type="protein sequence ID" value="KAK3795223.1"/>
    <property type="molecule type" value="Genomic_DNA"/>
</dbReference>
<gene>
    <name evidence="2" type="ORF">RRG08_056284</name>
</gene>
<protein>
    <submittedName>
        <fullName evidence="2">Uncharacterized protein</fullName>
    </submittedName>
</protein>
<organism evidence="2 3">
    <name type="scientific">Elysia crispata</name>
    <name type="common">lettuce slug</name>
    <dbReference type="NCBI Taxonomy" id="231223"/>
    <lineage>
        <taxon>Eukaryota</taxon>
        <taxon>Metazoa</taxon>
        <taxon>Spiralia</taxon>
        <taxon>Lophotrochozoa</taxon>
        <taxon>Mollusca</taxon>
        <taxon>Gastropoda</taxon>
        <taxon>Heterobranchia</taxon>
        <taxon>Euthyneura</taxon>
        <taxon>Panpulmonata</taxon>
        <taxon>Sacoglossa</taxon>
        <taxon>Placobranchoidea</taxon>
        <taxon>Plakobranchidae</taxon>
        <taxon>Elysia</taxon>
    </lineage>
</organism>
<feature type="region of interest" description="Disordered" evidence="1">
    <location>
        <begin position="17"/>
        <end position="51"/>
    </location>
</feature>
<sequence length="98" mass="10632">MQFSRVVSHSNSGVVLIEEVEPSTNGQGTGPRVEKDKNHGSEQQELSPLTSPASVVMELCMPAGGRYFFPFSEENVKLELSDNADLAIFAVLDQPVPL</sequence>
<evidence type="ECO:0000313" key="2">
    <source>
        <dbReference type="EMBL" id="KAK3795223.1"/>
    </source>
</evidence>
<proteinExistence type="predicted"/>
<dbReference type="AlphaFoldDB" id="A0AAE1E714"/>
<reference evidence="2" key="1">
    <citation type="journal article" date="2023" name="G3 (Bethesda)">
        <title>A reference genome for the long-term kleptoplast-retaining sea slug Elysia crispata morphotype clarki.</title>
        <authorList>
            <person name="Eastman K.E."/>
            <person name="Pendleton A.L."/>
            <person name="Shaikh M.A."/>
            <person name="Suttiyut T."/>
            <person name="Ogas R."/>
            <person name="Tomko P."/>
            <person name="Gavelis G."/>
            <person name="Widhalm J.R."/>
            <person name="Wisecaver J.H."/>
        </authorList>
    </citation>
    <scope>NUCLEOTIDE SEQUENCE</scope>
    <source>
        <strain evidence="2">ECLA1</strain>
    </source>
</reference>
<feature type="compositionally biased region" description="Basic and acidic residues" evidence="1">
    <location>
        <begin position="32"/>
        <end position="42"/>
    </location>
</feature>